<dbReference type="PROSITE" id="PS50011">
    <property type="entry name" value="PROTEIN_KINASE_DOM"/>
    <property type="match status" value="1"/>
</dbReference>
<dbReference type="GO" id="GO:0004694">
    <property type="term" value="F:eukaryotic translation initiation factor 2alpha kinase activity"/>
    <property type="evidence" value="ECO:0007669"/>
    <property type="project" value="TreeGrafter"/>
</dbReference>
<name>A0A7D5GWI6_9CRUS</name>
<evidence type="ECO:0000256" key="7">
    <source>
        <dbReference type="ARBA" id="ARBA00023193"/>
    </source>
</evidence>
<evidence type="ECO:0000259" key="11">
    <source>
        <dbReference type="PROSITE" id="PS50011"/>
    </source>
</evidence>
<dbReference type="PROSITE" id="PS00108">
    <property type="entry name" value="PROTEIN_KINASE_ST"/>
    <property type="match status" value="1"/>
</dbReference>
<dbReference type="InterPro" id="IPR050339">
    <property type="entry name" value="CC_SR_Kinase"/>
</dbReference>
<dbReference type="Gene3D" id="1.10.510.10">
    <property type="entry name" value="Transferase(Phosphotransferase) domain 1"/>
    <property type="match status" value="1"/>
</dbReference>
<evidence type="ECO:0000313" key="12">
    <source>
        <dbReference type="EMBL" id="QKY59667.1"/>
    </source>
</evidence>
<comment type="similarity">
    <text evidence="8">Belongs to the protein kinase superfamily. Ser/Thr protein kinase family. GCN2 subfamily.</text>
</comment>
<comment type="catalytic activity">
    <reaction evidence="9">
        <text>L-threonyl-[protein] + ATP = O-phospho-L-threonyl-[protein] + ADP + H(+)</text>
        <dbReference type="Rhea" id="RHEA:46608"/>
        <dbReference type="Rhea" id="RHEA-COMP:11060"/>
        <dbReference type="Rhea" id="RHEA-COMP:11605"/>
        <dbReference type="ChEBI" id="CHEBI:15378"/>
        <dbReference type="ChEBI" id="CHEBI:30013"/>
        <dbReference type="ChEBI" id="CHEBI:30616"/>
        <dbReference type="ChEBI" id="CHEBI:61977"/>
        <dbReference type="ChEBI" id="CHEBI:456216"/>
        <dbReference type="EC" id="2.7.11.1"/>
    </reaction>
    <physiologicalReaction direction="left-to-right" evidence="9">
        <dbReference type="Rhea" id="RHEA:46609"/>
    </physiologicalReaction>
</comment>
<keyword evidence="7" id="KW-0652">Protein synthesis inhibitor</keyword>
<accession>A0A7D5GWI6</accession>
<dbReference type="SMART" id="SM00220">
    <property type="entry name" value="S_TKc"/>
    <property type="match status" value="1"/>
</dbReference>
<evidence type="ECO:0000256" key="5">
    <source>
        <dbReference type="ARBA" id="ARBA00022777"/>
    </source>
</evidence>
<keyword evidence="4" id="KW-0547">Nucleotide-binding</keyword>
<dbReference type="GO" id="GO:0003743">
    <property type="term" value="F:translation initiation factor activity"/>
    <property type="evidence" value="ECO:0007669"/>
    <property type="project" value="UniProtKB-KW"/>
</dbReference>
<dbReference type="GO" id="GO:0005634">
    <property type="term" value="C:nucleus"/>
    <property type="evidence" value="ECO:0007669"/>
    <property type="project" value="TreeGrafter"/>
</dbReference>
<reference evidence="12" key="1">
    <citation type="submission" date="2019-10" db="EMBL/GenBank/DDBJ databases">
        <authorList>
            <person name="Wang X."/>
        </authorList>
    </citation>
    <scope>NUCLEOTIDE SEQUENCE</scope>
</reference>
<evidence type="ECO:0000256" key="4">
    <source>
        <dbReference type="ARBA" id="ARBA00022741"/>
    </source>
</evidence>
<evidence type="ECO:0000256" key="6">
    <source>
        <dbReference type="ARBA" id="ARBA00022840"/>
    </source>
</evidence>
<keyword evidence="5 12" id="KW-0418">Kinase</keyword>
<keyword evidence="2" id="KW-0723">Serine/threonine-protein kinase</keyword>
<dbReference type="PANTHER" id="PTHR11042:SF160">
    <property type="entry name" value="EUKARYOTIC TRANSLATION INITIATION FACTOR 2-ALPHA KINASE 1"/>
    <property type="match status" value="1"/>
</dbReference>
<dbReference type="GO" id="GO:0005737">
    <property type="term" value="C:cytoplasm"/>
    <property type="evidence" value="ECO:0007669"/>
    <property type="project" value="TreeGrafter"/>
</dbReference>
<keyword evidence="3" id="KW-0808">Transferase</keyword>
<dbReference type="GO" id="GO:0005524">
    <property type="term" value="F:ATP binding"/>
    <property type="evidence" value="ECO:0007669"/>
    <property type="project" value="UniProtKB-KW"/>
</dbReference>
<organism evidence="12">
    <name type="scientific">Artemia sp. XW-2020</name>
    <dbReference type="NCBI Taxonomy" id="2748059"/>
    <lineage>
        <taxon>Eukaryota</taxon>
        <taxon>Metazoa</taxon>
        <taxon>Ecdysozoa</taxon>
        <taxon>Arthropoda</taxon>
        <taxon>Crustacea</taxon>
        <taxon>Branchiopoda</taxon>
        <taxon>Anostraca</taxon>
        <taxon>Artemiidae</taxon>
        <taxon>Artemia</taxon>
    </lineage>
</organism>
<sequence length="322" mass="36525">MSKALREIQTLSRLHHPNIISYKHAWIEAASSELSELSLENASDVSSKQPKSRLPLECVSSASLKKPTRDSSDIDIVFRHSDEPSCSIENEQSLPFETVPDKVIIPSVHLYIAMQYCEETLRDWLKRRNSSDVLIDLNVNLTIFRQVVEGVEAIHGAGIIHRDLKPENIFFNHSTRQVQIGDFGLARFLPQNTAQSNLTPISSDVCQLNRLGFTNGIGTHSYAAPEQITGGQYDQKCDIYSLGYILVELFQKWSTEFERAKCFQDLRKQIVPANVKKKWPAITELVQDLILPFPDCRPSAAELLRRLSDISRDFLEARKIGF</sequence>
<dbReference type="InterPro" id="IPR000719">
    <property type="entry name" value="Prot_kinase_dom"/>
</dbReference>
<keyword evidence="12" id="KW-0396">Initiation factor</keyword>
<evidence type="ECO:0000256" key="10">
    <source>
        <dbReference type="ARBA" id="ARBA00048977"/>
    </source>
</evidence>
<dbReference type="PANTHER" id="PTHR11042">
    <property type="entry name" value="EUKARYOTIC TRANSLATION INITIATION FACTOR 2-ALPHA KINASE EIF2-ALPHA KINASE -RELATED"/>
    <property type="match status" value="1"/>
</dbReference>
<evidence type="ECO:0000256" key="1">
    <source>
        <dbReference type="ARBA" id="ARBA00012513"/>
    </source>
</evidence>
<protein>
    <recommendedName>
        <fullName evidence="1">non-specific serine/threonine protein kinase</fullName>
        <ecNumber evidence="1">2.7.11.1</ecNumber>
    </recommendedName>
</protein>
<proteinExistence type="evidence at transcript level"/>
<dbReference type="GO" id="GO:0017148">
    <property type="term" value="P:negative regulation of translation"/>
    <property type="evidence" value="ECO:0007669"/>
    <property type="project" value="UniProtKB-KW"/>
</dbReference>
<evidence type="ECO:0000256" key="8">
    <source>
        <dbReference type="ARBA" id="ARBA00037982"/>
    </source>
</evidence>
<dbReference type="EC" id="2.7.11.1" evidence="1"/>
<dbReference type="EMBL" id="MN564944">
    <property type="protein sequence ID" value="QKY59667.1"/>
    <property type="molecule type" value="mRNA"/>
</dbReference>
<dbReference type="InterPro" id="IPR008271">
    <property type="entry name" value="Ser/Thr_kinase_AS"/>
</dbReference>
<keyword evidence="6" id="KW-0067">ATP-binding</keyword>
<dbReference type="SUPFAM" id="SSF56112">
    <property type="entry name" value="Protein kinase-like (PK-like)"/>
    <property type="match status" value="1"/>
</dbReference>
<dbReference type="Pfam" id="PF00069">
    <property type="entry name" value="Pkinase"/>
    <property type="match status" value="1"/>
</dbReference>
<keyword evidence="12" id="KW-0648">Protein biosynthesis</keyword>
<evidence type="ECO:0000256" key="2">
    <source>
        <dbReference type="ARBA" id="ARBA00022527"/>
    </source>
</evidence>
<comment type="catalytic activity">
    <reaction evidence="10">
        <text>L-seryl-[protein] + ATP = O-phospho-L-seryl-[protein] + ADP + H(+)</text>
        <dbReference type="Rhea" id="RHEA:17989"/>
        <dbReference type="Rhea" id="RHEA-COMP:9863"/>
        <dbReference type="Rhea" id="RHEA-COMP:11604"/>
        <dbReference type="ChEBI" id="CHEBI:15378"/>
        <dbReference type="ChEBI" id="CHEBI:29999"/>
        <dbReference type="ChEBI" id="CHEBI:30616"/>
        <dbReference type="ChEBI" id="CHEBI:83421"/>
        <dbReference type="ChEBI" id="CHEBI:456216"/>
        <dbReference type="EC" id="2.7.11.1"/>
    </reaction>
    <physiologicalReaction direction="left-to-right" evidence="10">
        <dbReference type="Rhea" id="RHEA:17990"/>
    </physiologicalReaction>
</comment>
<evidence type="ECO:0000256" key="9">
    <source>
        <dbReference type="ARBA" id="ARBA00048659"/>
    </source>
</evidence>
<dbReference type="Gene3D" id="3.30.200.20">
    <property type="entry name" value="Phosphorylase Kinase, domain 1"/>
    <property type="match status" value="1"/>
</dbReference>
<evidence type="ECO:0000256" key="3">
    <source>
        <dbReference type="ARBA" id="ARBA00022679"/>
    </source>
</evidence>
<feature type="domain" description="Protein kinase" evidence="11">
    <location>
        <begin position="1"/>
        <end position="315"/>
    </location>
</feature>
<dbReference type="AlphaFoldDB" id="A0A7D5GWI6"/>
<dbReference type="InterPro" id="IPR011009">
    <property type="entry name" value="Kinase-like_dom_sf"/>
</dbReference>